<evidence type="ECO:0000259" key="7">
    <source>
        <dbReference type="Pfam" id="PF14322"/>
    </source>
</evidence>
<dbReference type="Pfam" id="PF07980">
    <property type="entry name" value="SusD_RagB"/>
    <property type="match status" value="1"/>
</dbReference>
<keyword evidence="5" id="KW-0998">Cell outer membrane</keyword>
<dbReference type="OrthoDB" id="5694214at2"/>
<evidence type="ECO:0000256" key="1">
    <source>
        <dbReference type="ARBA" id="ARBA00004442"/>
    </source>
</evidence>
<dbReference type="SUPFAM" id="SSF48452">
    <property type="entry name" value="TPR-like"/>
    <property type="match status" value="1"/>
</dbReference>
<evidence type="ECO:0000313" key="8">
    <source>
        <dbReference type="EMBL" id="NSL85326.1"/>
    </source>
</evidence>
<dbReference type="InterPro" id="IPR011990">
    <property type="entry name" value="TPR-like_helical_dom_sf"/>
</dbReference>
<evidence type="ECO:0000256" key="2">
    <source>
        <dbReference type="ARBA" id="ARBA00006275"/>
    </source>
</evidence>
<dbReference type="GO" id="GO:0009279">
    <property type="term" value="C:cell outer membrane"/>
    <property type="evidence" value="ECO:0007669"/>
    <property type="project" value="UniProtKB-SubCell"/>
</dbReference>
<protein>
    <submittedName>
        <fullName evidence="8">RagB/SusD family nutrient uptake outer membrane protein</fullName>
    </submittedName>
</protein>
<dbReference type="Proteomes" id="UP000281028">
    <property type="component" value="Unassembled WGS sequence"/>
</dbReference>
<organism evidence="8 9">
    <name type="scientific">Chitinophaga solisilvae</name>
    <dbReference type="NCBI Taxonomy" id="1233460"/>
    <lineage>
        <taxon>Bacteria</taxon>
        <taxon>Pseudomonadati</taxon>
        <taxon>Bacteroidota</taxon>
        <taxon>Chitinophagia</taxon>
        <taxon>Chitinophagales</taxon>
        <taxon>Chitinophagaceae</taxon>
        <taxon>Chitinophaga</taxon>
    </lineage>
</organism>
<evidence type="ECO:0000256" key="4">
    <source>
        <dbReference type="ARBA" id="ARBA00023136"/>
    </source>
</evidence>
<reference evidence="8" key="1">
    <citation type="submission" date="2020-05" db="EMBL/GenBank/DDBJ databases">
        <title>Chitinophaga laudate sp. nov., isolated from a tropical peat swamp.</title>
        <authorList>
            <person name="Goh C.B.S."/>
            <person name="Lee M.S."/>
            <person name="Parimannan S."/>
            <person name="Pasbakhsh P."/>
            <person name="Yule C.M."/>
            <person name="Rajandas H."/>
            <person name="Loke S."/>
            <person name="Croft L."/>
            <person name="Tan J.B.L."/>
        </authorList>
    </citation>
    <scope>NUCLEOTIDE SEQUENCE</scope>
    <source>
        <strain evidence="8">Mgbs1</strain>
    </source>
</reference>
<dbReference type="InterPro" id="IPR033985">
    <property type="entry name" value="SusD-like_N"/>
</dbReference>
<dbReference type="Pfam" id="PF14322">
    <property type="entry name" value="SusD-like_3"/>
    <property type="match status" value="1"/>
</dbReference>
<comment type="caution">
    <text evidence="8">The sequence shown here is derived from an EMBL/GenBank/DDBJ whole genome shotgun (WGS) entry which is preliminary data.</text>
</comment>
<dbReference type="CDD" id="cd08977">
    <property type="entry name" value="SusD"/>
    <property type="match status" value="1"/>
</dbReference>
<dbReference type="InterPro" id="IPR012944">
    <property type="entry name" value="SusD_RagB_dom"/>
</dbReference>
<sequence length="545" mass="62466">MNSTIYKCLVGGFCVWMGFSSCNKDILDKQPPMSYSDEVMWSDLRLVEAYVNARYWILPHFIDASTKASTTGLSGASDEGYDHWNYENEFRFNLGQITPDYTGLDNWTDDYAYIRSCNIFFERIDKVTGDEAWKNRLNGEMKFIRAWCYFDLMCRYGGVPLITKSYSISDNNFLVARNTYEECLQFVLKDLEDAYALLPFKYDAASTGRATKGAVLALKSRLLLYAASKLHNPTHDITKWKKAAEAAKAVIDLGKEGYYQLDQRADYKQIFLDKRTPESILSFGMNATYADNIIDLYIYPNGSHGYSAYVPSQNMVDAFEMKSGKMITAAGSGYDPQHPYDNRDPRFYASILYNGAPFKGRTVEYFTGGMDSPQSPVDNWNASLTGYNWRKYADENNNRIESGSSQNWIIFRLAEIYLNYAEASLEAGDEAAALEYLNLIRSRSSVQQPAVAASGEALKELIYHERQIELCFEGHRFFDVRRWKIAEITDNKPLKRVSITKQPDGSFTYAYPTLQDRKFNLNNYLFPIPKEEMNKNSLLVQNIDY</sequence>
<evidence type="ECO:0000259" key="6">
    <source>
        <dbReference type="Pfam" id="PF07980"/>
    </source>
</evidence>
<dbReference type="Gene3D" id="1.25.40.390">
    <property type="match status" value="1"/>
</dbReference>
<keyword evidence="4" id="KW-0472">Membrane</keyword>
<keyword evidence="9" id="KW-1185">Reference proteome</keyword>
<keyword evidence="3" id="KW-0732">Signal</keyword>
<evidence type="ECO:0000256" key="3">
    <source>
        <dbReference type="ARBA" id="ARBA00022729"/>
    </source>
</evidence>
<comment type="similarity">
    <text evidence="2">Belongs to the SusD family.</text>
</comment>
<evidence type="ECO:0000256" key="5">
    <source>
        <dbReference type="ARBA" id="ARBA00023237"/>
    </source>
</evidence>
<gene>
    <name evidence="8" type="ORF">ECE50_000685</name>
</gene>
<evidence type="ECO:0000313" key="9">
    <source>
        <dbReference type="Proteomes" id="UP000281028"/>
    </source>
</evidence>
<accession>A0A9Q5GQP0</accession>
<proteinExistence type="inferred from homology"/>
<name>A0A9Q5GQP0_9BACT</name>
<comment type="subcellular location">
    <subcellularLocation>
        <location evidence="1">Cell outer membrane</location>
    </subcellularLocation>
</comment>
<feature type="domain" description="SusD-like N-terminal" evidence="7">
    <location>
        <begin position="64"/>
        <end position="224"/>
    </location>
</feature>
<dbReference type="EMBL" id="RIAR02000001">
    <property type="protein sequence ID" value="NSL85326.1"/>
    <property type="molecule type" value="Genomic_DNA"/>
</dbReference>
<feature type="domain" description="RagB/SusD" evidence="6">
    <location>
        <begin position="295"/>
        <end position="545"/>
    </location>
</feature>
<dbReference type="PROSITE" id="PS51257">
    <property type="entry name" value="PROKAR_LIPOPROTEIN"/>
    <property type="match status" value="1"/>
</dbReference>
<dbReference type="AlphaFoldDB" id="A0A9Q5GQP0"/>